<evidence type="ECO:0000313" key="2">
    <source>
        <dbReference type="Proteomes" id="UP001054945"/>
    </source>
</evidence>
<dbReference type="AlphaFoldDB" id="A0AAV4XCB5"/>
<protein>
    <submittedName>
        <fullName evidence="1">Uncharacterized protein</fullName>
    </submittedName>
</protein>
<name>A0AAV4XCB5_CAEEX</name>
<comment type="caution">
    <text evidence="1">The sequence shown here is derived from an EMBL/GenBank/DDBJ whole genome shotgun (WGS) entry which is preliminary data.</text>
</comment>
<proteinExistence type="predicted"/>
<keyword evidence="2" id="KW-1185">Reference proteome</keyword>
<gene>
    <name evidence="1" type="ORF">CEXT_19231</name>
</gene>
<accession>A0AAV4XCB5</accession>
<sequence>MSLVCLRAECLPSIVSVESSQQHQCSTEREVQEVFHLDVYAVDTVAQSPKTSKAKLYLPLFSSNELLAAQMCQNCKIFQPSDKRHGVALCHALFLESAPCVSTCTTARPWVAKKIFVPKRKGT</sequence>
<evidence type="ECO:0000313" key="1">
    <source>
        <dbReference type="EMBL" id="GIY91591.1"/>
    </source>
</evidence>
<reference evidence="1 2" key="1">
    <citation type="submission" date="2021-06" db="EMBL/GenBank/DDBJ databases">
        <title>Caerostris extrusa draft genome.</title>
        <authorList>
            <person name="Kono N."/>
            <person name="Arakawa K."/>
        </authorList>
    </citation>
    <scope>NUCLEOTIDE SEQUENCE [LARGE SCALE GENOMIC DNA]</scope>
</reference>
<dbReference type="EMBL" id="BPLR01000026">
    <property type="protein sequence ID" value="GIY91591.1"/>
    <property type="molecule type" value="Genomic_DNA"/>
</dbReference>
<dbReference type="Proteomes" id="UP001054945">
    <property type="component" value="Unassembled WGS sequence"/>
</dbReference>
<organism evidence="1 2">
    <name type="scientific">Caerostris extrusa</name>
    <name type="common">Bark spider</name>
    <name type="synonym">Caerostris bankana</name>
    <dbReference type="NCBI Taxonomy" id="172846"/>
    <lineage>
        <taxon>Eukaryota</taxon>
        <taxon>Metazoa</taxon>
        <taxon>Ecdysozoa</taxon>
        <taxon>Arthropoda</taxon>
        <taxon>Chelicerata</taxon>
        <taxon>Arachnida</taxon>
        <taxon>Araneae</taxon>
        <taxon>Araneomorphae</taxon>
        <taxon>Entelegynae</taxon>
        <taxon>Araneoidea</taxon>
        <taxon>Araneidae</taxon>
        <taxon>Caerostris</taxon>
    </lineage>
</organism>